<evidence type="ECO:0000256" key="3">
    <source>
        <dbReference type="ARBA" id="ARBA00004752"/>
    </source>
</evidence>
<evidence type="ECO:0000256" key="2">
    <source>
        <dbReference type="ARBA" id="ARBA00004236"/>
    </source>
</evidence>
<evidence type="ECO:0000256" key="10">
    <source>
        <dbReference type="ARBA" id="ARBA00022989"/>
    </source>
</evidence>
<evidence type="ECO:0000256" key="11">
    <source>
        <dbReference type="ARBA" id="ARBA00023136"/>
    </source>
</evidence>
<dbReference type="Gene3D" id="3.40.710.10">
    <property type="entry name" value="DD-peptidase/beta-lactamase superfamily"/>
    <property type="match status" value="1"/>
</dbReference>
<sequence>MSKKKKKTHIPIRLNILFFVVFLLFSALILRLGVVQIVQGEQYQQKLERTVNVIAKNEAPRGIMYDRNGHAIVENRLVLMLTYTNRNVSNDEKLRVARRLNELIEVDTSKVTERDMKDYWILTYPEEAVNLVSQEEIAELDNDHMAVYRLQLDRISEEHLEQLSTEDMEIISIKREFDRGFAHTPQRVTDVTYVEAARVLEHLSELPGVDIIRDAERNYVYGNSFRQIFGNVGSIQRDNVDYYLSRGYYRSDQVGTSQLEQQYEDVLRGEKEVLEHVLDGSGRLIDQPIETPGQRGNDLVLTLDMELQQSVEQIVIEEIDRLRSIDGYVGVPAAYALMLEPHTGEILAMSGFRENNTTGELTSYELGNVYNSFEMGSAVKGATILTGFEAGVVSPGQIINDRTIDIRGTRISSHTTMGRINDLTALERSSNVYMAEIALALGGTYNRATNSWSGNIPKGYNIMRYYFNQLGLGIRTGIDLPSEGSGFNGGIQEIGNLAHLSYGQFDTYTPLQTAQYTATIANGGYRIQPRLVREIREPSTVEGELGNVVKQFSPNVLNRVDMNDDYIERVQEGFRLVVHGSQGTARALANNSFKVAGKTGTSQLTFVRDAHNNVIRDRNGQAIRGNNQIFVGYAPYDNPEVAFVVIVPDLKIDDSRGSIGIGRPANTISGNILDAYFGLENDRNGPRLPNLEEEIEFIEIETEEDSF</sequence>
<keyword evidence="9" id="KW-0573">Peptidoglycan synthesis</keyword>
<dbReference type="Gene3D" id="3.90.1310.10">
    <property type="entry name" value="Penicillin-binding protein 2a (Domain 2)"/>
    <property type="match status" value="1"/>
</dbReference>
<feature type="domain" description="Penicillin-binding protein transpeptidase" evidence="14">
    <location>
        <begin position="335"/>
        <end position="654"/>
    </location>
</feature>
<dbReference type="EC" id="3.4.16.4" evidence="5"/>
<dbReference type="OrthoDB" id="9770103at2"/>
<dbReference type="GO" id="GO:0009002">
    <property type="term" value="F:serine-type D-Ala-D-Ala carboxypeptidase activity"/>
    <property type="evidence" value="ECO:0007669"/>
    <property type="project" value="UniProtKB-EC"/>
</dbReference>
<dbReference type="AlphaFoldDB" id="A0A1S2LUU8"/>
<comment type="similarity">
    <text evidence="4">Belongs to the transpeptidase family.</text>
</comment>
<dbReference type="PANTHER" id="PTHR30627">
    <property type="entry name" value="PEPTIDOGLYCAN D,D-TRANSPEPTIDASE"/>
    <property type="match status" value="1"/>
</dbReference>
<dbReference type="InterPro" id="IPR012338">
    <property type="entry name" value="Beta-lactam/transpept-like"/>
</dbReference>
<dbReference type="RefSeq" id="WP_071312029.1">
    <property type="nucleotide sequence ID" value="NZ_MLQQ01000001.1"/>
</dbReference>
<evidence type="ECO:0000256" key="8">
    <source>
        <dbReference type="ARBA" id="ARBA00022960"/>
    </source>
</evidence>
<keyword evidence="8" id="KW-0133">Cell shape</keyword>
<dbReference type="Proteomes" id="UP000180098">
    <property type="component" value="Unassembled WGS sequence"/>
</dbReference>
<reference evidence="16 17" key="1">
    <citation type="submission" date="2016-10" db="EMBL/GenBank/DDBJ databases">
        <title>Draft genome sequences of four alkaliphilic bacteria belonging to the Anaerobacillus genus.</title>
        <authorList>
            <person name="Bassil N.M."/>
            <person name="Lloyd J.R."/>
        </authorList>
    </citation>
    <scope>NUCLEOTIDE SEQUENCE [LARGE SCALE GENOMIC DNA]</scope>
    <source>
        <strain evidence="16 17">DSM 15340</strain>
    </source>
</reference>
<comment type="caution">
    <text evidence="16">The sequence shown here is derived from an EMBL/GenBank/DDBJ whole genome shotgun (WGS) entry which is preliminary data.</text>
</comment>
<evidence type="ECO:0000256" key="5">
    <source>
        <dbReference type="ARBA" id="ARBA00012448"/>
    </source>
</evidence>
<dbReference type="InterPro" id="IPR036138">
    <property type="entry name" value="PBP_dimer_sf"/>
</dbReference>
<proteinExistence type="inferred from homology"/>
<keyword evidence="10" id="KW-1133">Transmembrane helix</keyword>
<comment type="pathway">
    <text evidence="3">Cell wall biogenesis; peptidoglycan biosynthesis.</text>
</comment>
<keyword evidence="6" id="KW-1003">Cell membrane</keyword>
<evidence type="ECO:0000256" key="9">
    <source>
        <dbReference type="ARBA" id="ARBA00022984"/>
    </source>
</evidence>
<dbReference type="SUPFAM" id="SSF56519">
    <property type="entry name" value="Penicillin binding protein dimerisation domain"/>
    <property type="match status" value="1"/>
</dbReference>
<accession>A0A1S2LUU8</accession>
<evidence type="ECO:0000256" key="4">
    <source>
        <dbReference type="ARBA" id="ARBA00007171"/>
    </source>
</evidence>
<evidence type="ECO:0000313" key="17">
    <source>
        <dbReference type="Proteomes" id="UP000180098"/>
    </source>
</evidence>
<keyword evidence="7" id="KW-0812">Transmembrane</keyword>
<dbReference type="InterPro" id="IPR005311">
    <property type="entry name" value="PBP_dimer"/>
</dbReference>
<organism evidence="16 17">
    <name type="scientific">Anaerobacillus arseniciselenatis</name>
    <dbReference type="NCBI Taxonomy" id="85682"/>
    <lineage>
        <taxon>Bacteria</taxon>
        <taxon>Bacillati</taxon>
        <taxon>Bacillota</taxon>
        <taxon>Bacilli</taxon>
        <taxon>Bacillales</taxon>
        <taxon>Bacillaceae</taxon>
        <taxon>Anaerobacillus</taxon>
    </lineage>
</organism>
<dbReference type="GO" id="GO:0005886">
    <property type="term" value="C:plasma membrane"/>
    <property type="evidence" value="ECO:0007669"/>
    <property type="project" value="UniProtKB-SubCell"/>
</dbReference>
<dbReference type="GO" id="GO:0008658">
    <property type="term" value="F:penicillin binding"/>
    <property type="evidence" value="ECO:0007669"/>
    <property type="project" value="InterPro"/>
</dbReference>
<dbReference type="Gene3D" id="1.10.10.1230">
    <property type="entry name" value="Penicillin-binding protein, N-terminal non-catalytic domain, head sub-domain"/>
    <property type="match status" value="1"/>
</dbReference>
<evidence type="ECO:0000256" key="6">
    <source>
        <dbReference type="ARBA" id="ARBA00022475"/>
    </source>
</evidence>
<dbReference type="GO" id="GO:0008360">
    <property type="term" value="P:regulation of cell shape"/>
    <property type="evidence" value="ECO:0007669"/>
    <property type="project" value="UniProtKB-KW"/>
</dbReference>
<dbReference type="Pfam" id="PF00905">
    <property type="entry name" value="Transpeptidase"/>
    <property type="match status" value="1"/>
</dbReference>
<feature type="domain" description="Penicillin-binding protein dimerisation" evidence="15">
    <location>
        <begin position="57"/>
        <end position="286"/>
    </location>
</feature>
<dbReference type="EMBL" id="MLQQ01000001">
    <property type="protein sequence ID" value="OIJ16104.1"/>
    <property type="molecule type" value="Genomic_DNA"/>
</dbReference>
<dbReference type="GO" id="GO:0071972">
    <property type="term" value="F:peptidoglycan L,D-transpeptidase activity"/>
    <property type="evidence" value="ECO:0007669"/>
    <property type="project" value="TreeGrafter"/>
</dbReference>
<comment type="subcellular location">
    <subcellularLocation>
        <location evidence="2">Cell membrane</location>
    </subcellularLocation>
    <subcellularLocation>
        <location evidence="1">Membrane</location>
        <topology evidence="1">Single-pass membrane protein</topology>
    </subcellularLocation>
</comment>
<keyword evidence="12" id="KW-0961">Cell wall biogenesis/degradation</keyword>
<gene>
    <name evidence="16" type="ORF">BKP35_03740</name>
</gene>
<dbReference type="InterPro" id="IPR050515">
    <property type="entry name" value="Beta-lactam/transpept"/>
</dbReference>
<dbReference type="UniPathway" id="UPA00219"/>
<evidence type="ECO:0000256" key="12">
    <source>
        <dbReference type="ARBA" id="ARBA00023316"/>
    </source>
</evidence>
<name>A0A1S2LUU8_9BACI</name>
<evidence type="ECO:0000256" key="13">
    <source>
        <dbReference type="ARBA" id="ARBA00034000"/>
    </source>
</evidence>
<dbReference type="Pfam" id="PF03717">
    <property type="entry name" value="PBP_dimer"/>
    <property type="match status" value="1"/>
</dbReference>
<dbReference type="GO" id="GO:0071555">
    <property type="term" value="P:cell wall organization"/>
    <property type="evidence" value="ECO:0007669"/>
    <property type="project" value="UniProtKB-KW"/>
</dbReference>
<dbReference type="SUPFAM" id="SSF56601">
    <property type="entry name" value="beta-lactamase/transpeptidase-like"/>
    <property type="match status" value="1"/>
</dbReference>
<evidence type="ECO:0000313" key="16">
    <source>
        <dbReference type="EMBL" id="OIJ16104.1"/>
    </source>
</evidence>
<dbReference type="GO" id="GO:0009252">
    <property type="term" value="P:peptidoglycan biosynthetic process"/>
    <property type="evidence" value="ECO:0007669"/>
    <property type="project" value="UniProtKB-UniPathway"/>
</dbReference>
<dbReference type="InterPro" id="IPR001460">
    <property type="entry name" value="PCN-bd_Tpept"/>
</dbReference>
<protein>
    <recommendedName>
        <fullName evidence="5">serine-type D-Ala-D-Ala carboxypeptidase</fullName>
        <ecNumber evidence="5">3.4.16.4</ecNumber>
    </recommendedName>
</protein>
<evidence type="ECO:0000259" key="14">
    <source>
        <dbReference type="Pfam" id="PF00905"/>
    </source>
</evidence>
<keyword evidence="17" id="KW-1185">Reference proteome</keyword>
<evidence type="ECO:0000259" key="15">
    <source>
        <dbReference type="Pfam" id="PF03717"/>
    </source>
</evidence>
<evidence type="ECO:0000256" key="7">
    <source>
        <dbReference type="ARBA" id="ARBA00022692"/>
    </source>
</evidence>
<evidence type="ECO:0000256" key="1">
    <source>
        <dbReference type="ARBA" id="ARBA00004167"/>
    </source>
</evidence>
<keyword evidence="11" id="KW-0472">Membrane</keyword>
<dbReference type="PANTHER" id="PTHR30627:SF2">
    <property type="entry name" value="PEPTIDOGLYCAN D,D-TRANSPEPTIDASE MRDA"/>
    <property type="match status" value="1"/>
</dbReference>
<comment type="catalytic activity">
    <reaction evidence="13">
        <text>Preferential cleavage: (Ac)2-L-Lys-D-Ala-|-D-Ala. Also transpeptidation of peptidyl-alanyl moieties that are N-acyl substituents of D-alanine.</text>
        <dbReference type="EC" id="3.4.16.4"/>
    </reaction>
</comment>